<name>A0A9P0GG71_9CUCU</name>
<feature type="compositionally biased region" description="Basic residues" evidence="1">
    <location>
        <begin position="44"/>
        <end position="55"/>
    </location>
</feature>
<feature type="region of interest" description="Disordered" evidence="1">
    <location>
        <begin position="1"/>
        <end position="92"/>
    </location>
</feature>
<dbReference type="OrthoDB" id="6779639at2759"/>
<evidence type="ECO:0000313" key="3">
    <source>
        <dbReference type="Proteomes" id="UP001153636"/>
    </source>
</evidence>
<organism evidence="2 3">
    <name type="scientific">Psylliodes chrysocephalus</name>
    <dbReference type="NCBI Taxonomy" id="3402493"/>
    <lineage>
        <taxon>Eukaryota</taxon>
        <taxon>Metazoa</taxon>
        <taxon>Ecdysozoa</taxon>
        <taxon>Arthropoda</taxon>
        <taxon>Hexapoda</taxon>
        <taxon>Insecta</taxon>
        <taxon>Pterygota</taxon>
        <taxon>Neoptera</taxon>
        <taxon>Endopterygota</taxon>
        <taxon>Coleoptera</taxon>
        <taxon>Polyphaga</taxon>
        <taxon>Cucujiformia</taxon>
        <taxon>Chrysomeloidea</taxon>
        <taxon>Chrysomelidae</taxon>
        <taxon>Galerucinae</taxon>
        <taxon>Alticini</taxon>
        <taxon>Psylliodes</taxon>
    </lineage>
</organism>
<evidence type="ECO:0000313" key="2">
    <source>
        <dbReference type="EMBL" id="CAH1108650.1"/>
    </source>
</evidence>
<protein>
    <submittedName>
        <fullName evidence="2">Uncharacterized protein</fullName>
    </submittedName>
</protein>
<dbReference type="EMBL" id="OV651815">
    <property type="protein sequence ID" value="CAH1108650.1"/>
    <property type="molecule type" value="Genomic_DNA"/>
</dbReference>
<feature type="compositionally biased region" description="Basic and acidic residues" evidence="1">
    <location>
        <begin position="56"/>
        <end position="71"/>
    </location>
</feature>
<feature type="compositionally biased region" description="Polar residues" evidence="1">
    <location>
        <begin position="7"/>
        <end position="17"/>
    </location>
</feature>
<reference evidence="2" key="1">
    <citation type="submission" date="2022-01" db="EMBL/GenBank/DDBJ databases">
        <authorList>
            <person name="King R."/>
        </authorList>
    </citation>
    <scope>NUCLEOTIDE SEQUENCE</scope>
</reference>
<dbReference type="Proteomes" id="UP001153636">
    <property type="component" value="Chromosome 3"/>
</dbReference>
<gene>
    <name evidence="2" type="ORF">PSYICH_LOCUS9171</name>
</gene>
<evidence type="ECO:0000256" key="1">
    <source>
        <dbReference type="SAM" id="MobiDB-lite"/>
    </source>
</evidence>
<keyword evidence="3" id="KW-1185">Reference proteome</keyword>
<sequence length="166" mass="19014">MQKNNKDTNSIESMEVQNENEKFGIPTKVLTDTSDDENLETRAAKRRVARNHRNNPNKDTKIQNKNEKASIEEATQTTQKIKERSNSPPIVLDGKDYDNFLHKVKQDELPFHAYTAKCKKSHAFMIRGLGEGTKIPDLEEDILETHEIKLRAAYQMTTKNSVSSIK</sequence>
<accession>A0A9P0GG71</accession>
<proteinExistence type="predicted"/>
<dbReference type="AlphaFoldDB" id="A0A9P0GG71"/>